<feature type="transmembrane region" description="Helical" evidence="9">
    <location>
        <begin position="526"/>
        <end position="544"/>
    </location>
</feature>
<keyword evidence="7 9" id="KW-0472">Membrane</keyword>
<evidence type="ECO:0000256" key="8">
    <source>
        <dbReference type="SAM" id="MobiDB-lite"/>
    </source>
</evidence>
<accession>A0A7C9USW3</accession>
<comment type="subcellular location">
    <subcellularLocation>
        <location evidence="1">Cell inner membrane</location>
        <topology evidence="1">Multi-pass membrane protein</topology>
    </subcellularLocation>
</comment>
<feature type="transmembrane region" description="Helical" evidence="9">
    <location>
        <begin position="899"/>
        <end position="923"/>
    </location>
</feature>
<dbReference type="Gene3D" id="3.30.70.1430">
    <property type="entry name" value="Multidrug efflux transporter AcrB pore domain"/>
    <property type="match status" value="2"/>
</dbReference>
<dbReference type="PRINTS" id="PR00702">
    <property type="entry name" value="ACRIFLAVINRP"/>
</dbReference>
<dbReference type="PANTHER" id="PTHR32063:SF28">
    <property type="entry name" value="BLR2861 PROTEIN"/>
    <property type="match status" value="1"/>
</dbReference>
<dbReference type="AlphaFoldDB" id="A0A7C9USW3"/>
<evidence type="ECO:0000256" key="3">
    <source>
        <dbReference type="ARBA" id="ARBA00022475"/>
    </source>
</evidence>
<organism evidence="10 11">
    <name type="scientific">Magnetospirillum aberrantis SpK</name>
    <dbReference type="NCBI Taxonomy" id="908842"/>
    <lineage>
        <taxon>Bacteria</taxon>
        <taxon>Pseudomonadati</taxon>
        <taxon>Pseudomonadota</taxon>
        <taxon>Alphaproteobacteria</taxon>
        <taxon>Rhodospirillales</taxon>
        <taxon>Rhodospirillaceae</taxon>
        <taxon>Magnetospirillum</taxon>
    </lineage>
</organism>
<keyword evidence="2" id="KW-0813">Transport</keyword>
<evidence type="ECO:0000313" key="10">
    <source>
        <dbReference type="EMBL" id="NFV79567.1"/>
    </source>
</evidence>
<evidence type="ECO:0000256" key="9">
    <source>
        <dbReference type="SAM" id="Phobius"/>
    </source>
</evidence>
<feature type="region of interest" description="Disordered" evidence="8">
    <location>
        <begin position="1009"/>
        <end position="1030"/>
    </location>
</feature>
<keyword evidence="11" id="KW-1185">Reference proteome</keyword>
<feature type="transmembrane region" description="Helical" evidence="9">
    <location>
        <begin position="873"/>
        <end position="893"/>
    </location>
</feature>
<dbReference type="SUPFAM" id="SSF82693">
    <property type="entry name" value="Multidrug efflux transporter AcrB pore domain, PN1, PN2, PC1 and PC2 subdomains"/>
    <property type="match status" value="3"/>
</dbReference>
<feature type="transmembrane region" description="Helical" evidence="9">
    <location>
        <begin position="429"/>
        <end position="449"/>
    </location>
</feature>
<dbReference type="Gene3D" id="1.20.1640.10">
    <property type="entry name" value="Multidrug efflux transporter AcrB transmembrane domain"/>
    <property type="match status" value="2"/>
</dbReference>
<dbReference type="Gene3D" id="3.30.2090.10">
    <property type="entry name" value="Multidrug efflux transporter AcrB TolC docking domain, DN and DC subdomains"/>
    <property type="match status" value="2"/>
</dbReference>
<evidence type="ECO:0000256" key="2">
    <source>
        <dbReference type="ARBA" id="ARBA00022448"/>
    </source>
</evidence>
<feature type="transmembrane region" description="Helical" evidence="9">
    <location>
        <begin position="461"/>
        <end position="479"/>
    </location>
</feature>
<feature type="transmembrane region" description="Helical" evidence="9">
    <location>
        <begin position="332"/>
        <end position="350"/>
    </location>
</feature>
<dbReference type="Gene3D" id="3.30.70.1440">
    <property type="entry name" value="Multidrug efflux transporter AcrB pore domain"/>
    <property type="match status" value="1"/>
</dbReference>
<dbReference type="EMBL" id="JAAIYP010000032">
    <property type="protein sequence ID" value="NFV79567.1"/>
    <property type="molecule type" value="Genomic_DNA"/>
</dbReference>
<keyword evidence="5 9" id="KW-0812">Transmembrane</keyword>
<keyword evidence="6 9" id="KW-1133">Transmembrane helix</keyword>
<dbReference type="SUPFAM" id="SSF82714">
    <property type="entry name" value="Multidrug efflux transporter AcrB TolC docking domain, DN and DC subdomains"/>
    <property type="match status" value="2"/>
</dbReference>
<dbReference type="InterPro" id="IPR027463">
    <property type="entry name" value="AcrB_DN_DC_subdom"/>
</dbReference>
<evidence type="ECO:0000256" key="4">
    <source>
        <dbReference type="ARBA" id="ARBA00022519"/>
    </source>
</evidence>
<dbReference type="InterPro" id="IPR001036">
    <property type="entry name" value="Acrflvin-R"/>
</dbReference>
<dbReference type="PANTHER" id="PTHR32063">
    <property type="match status" value="1"/>
</dbReference>
<evidence type="ECO:0000256" key="7">
    <source>
        <dbReference type="ARBA" id="ARBA00023136"/>
    </source>
</evidence>
<sequence length="1030" mass="111309">MFDIFIKRPVLASVVSLLILFIGLRAFMMLPVRQYPEMKNTVITITTTFPGADSDLIQGFITQPIQKAVATASGLDYLTSKSLQGMSEIKAYVRLNEDPDAAMTEVMSKVNEVRSVLPRGINDPIIKKETGQTFASAYLAFSSDRMSQQQITDYVTRVVQPKLSAVSGVANPELYGGQKFSMRVWLDPEKLAQFGLSTDDVRSALTANNYTSAAGSTKGTFDTVTTQADTDLKSVDEFKQLVVKNVGARLIRLEDIAEVSLGAENDDMSVFASGQRAIFIGVYTTPEANPLTVIREIRERALPDIVSQLPPGLTAKIAYDSTIFIEAAIEEVAKTIVEAAIIVMVVIYLFMGSLRSVAIPVITVPLSLIGVGLFLIALGFSINLLTLLAMVLAIGLVVDDAIVVVENVHRHIEEGLSPFQAAIVGTREIAGPVISMTITLAAVYAPIAFMGGLTGALFKEFALTLAGSVIISGVIALTLSPMMSSLILKHDADRKGLSARIDATFDRVRGIYERWLNASLHDRPTTLMFAVIALVSLPFLFLAVPTELAPEEDQGVVFTAFNGPASANTEFMEVFSHEIDTKLRTQFPEIEDSFLINGVGSMSNGFGGLVLKSWDERKRQAKELTAAFQTTLDTVSGVKASAFPPPALPGVDGLPVQFVISTIADYKQLEEVQAELMKRATASGMFAFIDADLKYESPQTKVVIDRDKAAAYGITLQQIGDALATMTGGNYVNLINLQGRSYQVIPQVPREYRLDPQQLGRFHVRASDGAAIPLSSLVSLAHAVQPVSLNQFNQLNAVTISAFPMPGVTLGQALTFLDDTARQVLPQGYTVDYADQSRQYIQEGNALVLTFVFALVIIFLVLAAQFESFRDPLVIMVSVPLSICGALIPLALGVATMNIYTQVGLVTLIGLITKHGILICEVARERQEQEGLDRMAAVKVAAGLRLRPILMTTAAMVTGLIPLLMASGAGAASRFSIAVVIVAGMSIGTLFTLFVLPVIYTFLASDRRKPTREEMDGKKHKPLEPAEAGE</sequence>
<evidence type="ECO:0000256" key="1">
    <source>
        <dbReference type="ARBA" id="ARBA00004429"/>
    </source>
</evidence>
<proteinExistence type="predicted"/>
<name>A0A7C9USW3_9PROT</name>
<dbReference type="Pfam" id="PF00873">
    <property type="entry name" value="ACR_tran"/>
    <property type="match status" value="1"/>
</dbReference>
<reference evidence="10 11" key="1">
    <citation type="submission" date="2020-02" db="EMBL/GenBank/DDBJ databases">
        <authorList>
            <person name="Dziuba M."/>
            <person name="Kuznetsov B."/>
            <person name="Mardanov A."/>
            <person name="Ravin N."/>
            <person name="Grouzdev D."/>
        </authorList>
    </citation>
    <scope>NUCLEOTIDE SEQUENCE [LARGE SCALE GENOMIC DNA]</scope>
    <source>
        <strain evidence="10 11">SpK</strain>
    </source>
</reference>
<dbReference type="SUPFAM" id="SSF82866">
    <property type="entry name" value="Multidrug efflux transporter AcrB transmembrane domain"/>
    <property type="match status" value="2"/>
</dbReference>
<feature type="transmembrane region" description="Helical" evidence="9">
    <location>
        <begin position="846"/>
        <end position="866"/>
    </location>
</feature>
<dbReference type="GO" id="GO:0042910">
    <property type="term" value="F:xenobiotic transmembrane transporter activity"/>
    <property type="evidence" value="ECO:0007669"/>
    <property type="project" value="TreeGrafter"/>
</dbReference>
<dbReference type="GO" id="GO:0005886">
    <property type="term" value="C:plasma membrane"/>
    <property type="evidence" value="ECO:0007669"/>
    <property type="project" value="UniProtKB-SubCell"/>
</dbReference>
<evidence type="ECO:0000256" key="5">
    <source>
        <dbReference type="ARBA" id="ARBA00022692"/>
    </source>
</evidence>
<protein>
    <submittedName>
        <fullName evidence="10">MMPL family transporter</fullName>
    </submittedName>
</protein>
<evidence type="ECO:0000256" key="6">
    <source>
        <dbReference type="ARBA" id="ARBA00022989"/>
    </source>
</evidence>
<dbReference type="RefSeq" id="WP_163676181.1">
    <property type="nucleotide sequence ID" value="NZ_JAAIYP010000032.1"/>
</dbReference>
<dbReference type="Gene3D" id="3.30.70.1320">
    <property type="entry name" value="Multidrug efflux transporter AcrB pore domain like"/>
    <property type="match status" value="1"/>
</dbReference>
<feature type="transmembrane region" description="Helical" evidence="9">
    <location>
        <begin position="384"/>
        <end position="408"/>
    </location>
</feature>
<evidence type="ECO:0000313" key="11">
    <source>
        <dbReference type="Proteomes" id="UP000480684"/>
    </source>
</evidence>
<dbReference type="Proteomes" id="UP000480684">
    <property type="component" value="Unassembled WGS sequence"/>
</dbReference>
<keyword evidence="4" id="KW-0997">Cell inner membrane</keyword>
<dbReference type="FunFam" id="1.20.1640.10:FF:000001">
    <property type="entry name" value="Efflux pump membrane transporter"/>
    <property type="match status" value="1"/>
</dbReference>
<gene>
    <name evidence="10" type="ORF">G4223_05535</name>
</gene>
<comment type="caution">
    <text evidence="10">The sequence shown here is derived from an EMBL/GenBank/DDBJ whole genome shotgun (WGS) entry which is preliminary data.</text>
</comment>
<keyword evidence="3" id="KW-1003">Cell membrane</keyword>
<feature type="transmembrane region" description="Helical" evidence="9">
    <location>
        <begin position="944"/>
        <end position="965"/>
    </location>
</feature>
<feature type="transmembrane region" description="Helical" evidence="9">
    <location>
        <begin position="977"/>
        <end position="1003"/>
    </location>
</feature>